<dbReference type="UniPathway" id="UPA00034">
    <property type="reaction ID" value="UER00015"/>
</dbReference>
<comment type="similarity">
    <text evidence="8">In the N-terminal section; belongs to the aspartokinase family.</text>
</comment>
<dbReference type="Pfam" id="PF22468">
    <property type="entry name" value="ACT_9"/>
    <property type="match status" value="2"/>
</dbReference>
<comment type="catalytic activity">
    <reaction evidence="24">
        <text>L-aspartate + ATP = 4-phospho-L-aspartate + ADP</text>
        <dbReference type="Rhea" id="RHEA:23776"/>
        <dbReference type="ChEBI" id="CHEBI:29991"/>
        <dbReference type="ChEBI" id="CHEBI:30616"/>
        <dbReference type="ChEBI" id="CHEBI:57535"/>
        <dbReference type="ChEBI" id="CHEBI:456216"/>
        <dbReference type="EC" id="2.7.2.4"/>
    </reaction>
    <physiologicalReaction direction="left-to-right" evidence="24">
        <dbReference type="Rhea" id="RHEA:23777"/>
    </physiologicalReaction>
</comment>
<dbReference type="CDD" id="cd04921">
    <property type="entry name" value="ACT_AKi-HSDH-ThrA-like_1"/>
    <property type="match status" value="1"/>
</dbReference>
<evidence type="ECO:0000256" key="15">
    <source>
        <dbReference type="ARBA" id="ARBA00022840"/>
    </source>
</evidence>
<dbReference type="PATRIC" id="fig|1618669.3.peg.504"/>
<dbReference type="InterPro" id="IPR036291">
    <property type="entry name" value="NAD(P)-bd_dom_sf"/>
</dbReference>
<evidence type="ECO:0000256" key="24">
    <source>
        <dbReference type="ARBA" id="ARBA00048561"/>
    </source>
</evidence>
<dbReference type="FunFam" id="3.30.360.10:FF:000006">
    <property type="entry name" value="Bifunctional aspartokinase/homoserine dehydrogenase"/>
    <property type="match status" value="1"/>
</dbReference>
<dbReference type="Pfam" id="PF03447">
    <property type="entry name" value="NAD_binding_3"/>
    <property type="match status" value="1"/>
</dbReference>
<dbReference type="CDD" id="cd04243">
    <property type="entry name" value="AAK_AK-HSDH-like"/>
    <property type="match status" value="1"/>
</dbReference>
<dbReference type="InterPro" id="IPR019811">
    <property type="entry name" value="HDH_CS"/>
</dbReference>
<evidence type="ECO:0000256" key="25">
    <source>
        <dbReference type="ARBA" id="ARBA00048841"/>
    </source>
</evidence>
<comment type="catalytic activity">
    <reaction evidence="25">
        <text>L-homoserine + NADP(+) = L-aspartate 4-semialdehyde + NADPH + H(+)</text>
        <dbReference type="Rhea" id="RHEA:15761"/>
        <dbReference type="ChEBI" id="CHEBI:15378"/>
        <dbReference type="ChEBI" id="CHEBI:57476"/>
        <dbReference type="ChEBI" id="CHEBI:57783"/>
        <dbReference type="ChEBI" id="CHEBI:58349"/>
        <dbReference type="ChEBI" id="CHEBI:537519"/>
        <dbReference type="EC" id="1.1.1.3"/>
    </reaction>
    <physiologicalReaction direction="right-to-left" evidence="25">
        <dbReference type="Rhea" id="RHEA:15763"/>
    </physiologicalReaction>
</comment>
<dbReference type="GO" id="GO:0009089">
    <property type="term" value="P:lysine biosynthetic process via diaminopimelate"/>
    <property type="evidence" value="ECO:0007669"/>
    <property type="project" value="UniProtKB-UniPathway"/>
</dbReference>
<dbReference type="PANTHER" id="PTHR43070">
    <property type="match status" value="1"/>
</dbReference>
<dbReference type="GO" id="GO:0004072">
    <property type="term" value="F:aspartate kinase activity"/>
    <property type="evidence" value="ECO:0007669"/>
    <property type="project" value="UniProtKB-EC"/>
</dbReference>
<dbReference type="InterPro" id="IPR036393">
    <property type="entry name" value="AceGlu_kinase-like_sf"/>
</dbReference>
<dbReference type="PROSITE" id="PS51671">
    <property type="entry name" value="ACT"/>
    <property type="match status" value="1"/>
</dbReference>
<keyword evidence="18" id="KW-0520">NAD</keyword>
<keyword evidence="12" id="KW-0479">Metal-binding</keyword>
<keyword evidence="21" id="KW-0486">Methionine biosynthesis</keyword>
<keyword evidence="16" id="KW-0521">NADP</keyword>
<keyword evidence="17" id="KW-0560">Oxidoreductase</keyword>
<dbReference type="Gene3D" id="3.30.360.10">
    <property type="entry name" value="Dihydrodipicolinate Reductase, domain 2"/>
    <property type="match status" value="1"/>
</dbReference>
<keyword evidence="19" id="KW-0915">Sodium</keyword>
<keyword evidence="15" id="KW-0067">ATP-binding</keyword>
<dbReference type="GO" id="GO:0009086">
    <property type="term" value="P:methionine biosynthetic process"/>
    <property type="evidence" value="ECO:0007669"/>
    <property type="project" value="UniProtKB-KW"/>
</dbReference>
<evidence type="ECO:0000256" key="13">
    <source>
        <dbReference type="ARBA" id="ARBA00022741"/>
    </source>
</evidence>
<evidence type="ECO:0000256" key="3">
    <source>
        <dbReference type="ARBA" id="ARBA00004986"/>
    </source>
</evidence>
<accession>A0A0G1YPC8</accession>
<evidence type="ECO:0000313" key="28">
    <source>
        <dbReference type="EMBL" id="KKW08209.1"/>
    </source>
</evidence>
<comment type="pathway">
    <text evidence="6">Amino-acid biosynthesis; L-threonine biosynthesis; L-threonine from L-aspartate: step 1/5.</text>
</comment>
<dbReference type="InterPro" id="IPR001048">
    <property type="entry name" value="Asp/Glu/Uridylate_kinase"/>
</dbReference>
<dbReference type="CDD" id="cd04922">
    <property type="entry name" value="ACT_AKi-HSDH-ThrA_2"/>
    <property type="match status" value="1"/>
</dbReference>
<evidence type="ECO:0000256" key="23">
    <source>
        <dbReference type="ARBA" id="ARBA00044938"/>
    </source>
</evidence>
<dbReference type="NCBIfam" id="NF006959">
    <property type="entry name" value="PRK09436.1"/>
    <property type="match status" value="1"/>
</dbReference>
<evidence type="ECO:0000256" key="19">
    <source>
        <dbReference type="ARBA" id="ARBA00023053"/>
    </source>
</evidence>
<sequence length="900" mass="98421">MRLTKILKFGGASINTPETIEQVVTIVKKSRKDSRVPAIVVSAMRDVTNQLIEIAGLASEKDGSYKKLLQKIEKHHKNSVKSLIGNNAQKRSLANLETLVVELRHDVEKVFLDGTLNANTRDKILSYGEILSAHLLTDVLNDRKISCEYLDMRAIIVTDDNFGAANVDFEQTNHNIKSHFSAHKKLQIATGFIAATRNQETTTIGRGGSDYTACILGAALGAKVIEIWAGVDGVMTADPQKVKDARSIRTMSYEEAAEISYFGAKVIHPATMRPAFKKGISVQIRNIFNPKAAGTLIVKKPVPDGNIIRGLSAVSGVAILSLRGIGMAGATGLSGRLFGALGRANVNVILITQASSEHSISIAVSPSDAERAKSAIDTEFAAERKTHSIDDVLIERGLSIIAIVGEGMRHQRGLAGRLFQTLGRNGINVVAIAQGSSELNVSAVISEKDELKALNAVHAAFFSPEQKAINIFLVGVGLIGSTLLEQIHEQKASLEREHGFVIRLAGIANTRTFAFSESGINTGSWRKQLEKSPAKMNIKDFVETMKGMGLPESVFVDCTASEDVASCYADVLRAGISVVTPNKRASSGTYKQYKELKQRALKHGVKFLYETNVGAGLPVISTLNDLRLSGDKIIKIEAILSGTLSYIFNSFSGKKGFSEIVSEARKLGYTEPDPRSDLDGMDVARKILILAREAGFPIELKDVKVKGLLNPKLQKAKSIDDFFVKLKKEDSAFEKKRTTAEKKGQVLRFIATLEKGKATVSLQAVGKEHPFYSLSGNDNVIAFTTQRYSKTPIVIKGPGAGALLNTQNPYSEDVVAVFVVLQRIRNLTIRRKSNNLVEVVQELNNRELYPLVDKNLKLVLGINASHEQLRTRLFRYHHHERSPNDSAPPPSMIMRRWIVT</sequence>
<organism evidence="28 29">
    <name type="scientific">Candidatus Kaiserbacteria bacterium GW2011_GWA2_49_19</name>
    <dbReference type="NCBI Taxonomy" id="1618669"/>
    <lineage>
        <taxon>Bacteria</taxon>
        <taxon>Candidatus Kaiseribacteriota</taxon>
    </lineage>
</organism>
<dbReference type="SUPFAM" id="SSF53633">
    <property type="entry name" value="Carbamate kinase-like"/>
    <property type="match status" value="1"/>
</dbReference>
<dbReference type="GO" id="GO:0009088">
    <property type="term" value="P:threonine biosynthetic process"/>
    <property type="evidence" value="ECO:0007669"/>
    <property type="project" value="UniProtKB-UniPathway"/>
</dbReference>
<dbReference type="UniPathway" id="UPA00050">
    <property type="reaction ID" value="UER00063"/>
</dbReference>
<dbReference type="SUPFAM" id="SSF55021">
    <property type="entry name" value="ACT-like"/>
    <property type="match status" value="2"/>
</dbReference>
<evidence type="ECO:0000256" key="9">
    <source>
        <dbReference type="ARBA" id="ARBA00022605"/>
    </source>
</evidence>
<evidence type="ECO:0000256" key="4">
    <source>
        <dbReference type="ARBA" id="ARBA00005056"/>
    </source>
</evidence>
<dbReference type="PROSITE" id="PS01042">
    <property type="entry name" value="HOMOSER_DHGENASE"/>
    <property type="match status" value="1"/>
</dbReference>
<name>A0A0G1YPC8_9BACT</name>
<feature type="domain" description="ACT" evidence="27">
    <location>
        <begin position="403"/>
        <end position="476"/>
    </location>
</feature>
<comment type="cofactor">
    <cofactor evidence="1">
        <name>a metal cation</name>
        <dbReference type="ChEBI" id="CHEBI:25213"/>
    </cofactor>
</comment>
<dbReference type="InterPro" id="IPR001342">
    <property type="entry name" value="HDH_cat"/>
</dbReference>
<evidence type="ECO:0000313" key="29">
    <source>
        <dbReference type="Proteomes" id="UP000033965"/>
    </source>
</evidence>
<dbReference type="SUPFAM" id="SSF55347">
    <property type="entry name" value="Glyceraldehyde-3-phosphate dehydrogenase-like, C-terminal domain"/>
    <property type="match status" value="1"/>
</dbReference>
<dbReference type="FunFam" id="3.40.50.720:FF:000083">
    <property type="entry name" value="Bifunctional aspartokinase/homoserine dehydrogenase"/>
    <property type="match status" value="1"/>
</dbReference>
<evidence type="ECO:0000256" key="2">
    <source>
        <dbReference type="ARBA" id="ARBA00004766"/>
    </source>
</evidence>
<dbReference type="InterPro" id="IPR005106">
    <property type="entry name" value="Asp/hSer_DH_NAD-bd"/>
</dbReference>
<dbReference type="GO" id="GO:0005524">
    <property type="term" value="F:ATP binding"/>
    <property type="evidence" value="ECO:0007669"/>
    <property type="project" value="UniProtKB-KW"/>
</dbReference>
<dbReference type="FunFam" id="3.30.2130.10:FF:000001">
    <property type="entry name" value="Bifunctional aspartokinase/homoserine dehydrogenase"/>
    <property type="match status" value="1"/>
</dbReference>
<dbReference type="InterPro" id="IPR001341">
    <property type="entry name" value="Asp_kinase"/>
</dbReference>
<dbReference type="GO" id="GO:0050661">
    <property type="term" value="F:NADP binding"/>
    <property type="evidence" value="ECO:0007669"/>
    <property type="project" value="InterPro"/>
</dbReference>
<evidence type="ECO:0000256" key="20">
    <source>
        <dbReference type="ARBA" id="ARBA00023154"/>
    </source>
</evidence>
<comment type="similarity">
    <text evidence="7">In the C-terminal section; belongs to the homoserine dehydrogenase family.</text>
</comment>
<dbReference type="InterPro" id="IPR002912">
    <property type="entry name" value="ACT_dom"/>
</dbReference>
<keyword evidence="22" id="KW-0511">Multifunctional enzyme</keyword>
<keyword evidence="20" id="KW-0457">Lysine biosynthesis</keyword>
<evidence type="ECO:0000256" key="11">
    <source>
        <dbReference type="ARBA" id="ARBA00022697"/>
    </source>
</evidence>
<evidence type="ECO:0000256" key="16">
    <source>
        <dbReference type="ARBA" id="ARBA00022857"/>
    </source>
</evidence>
<dbReference type="GO" id="GO:0046872">
    <property type="term" value="F:metal ion binding"/>
    <property type="evidence" value="ECO:0007669"/>
    <property type="project" value="UniProtKB-KW"/>
</dbReference>
<evidence type="ECO:0000256" key="14">
    <source>
        <dbReference type="ARBA" id="ARBA00022777"/>
    </source>
</evidence>
<evidence type="ECO:0000256" key="8">
    <source>
        <dbReference type="ARBA" id="ARBA00010046"/>
    </source>
</evidence>
<dbReference type="PANTHER" id="PTHR43070:SF5">
    <property type="entry name" value="HOMOSERINE DEHYDROGENASE"/>
    <property type="match status" value="1"/>
</dbReference>
<dbReference type="NCBIfam" id="NF007003">
    <property type="entry name" value="PRK09466.1"/>
    <property type="match status" value="1"/>
</dbReference>
<evidence type="ECO:0000256" key="10">
    <source>
        <dbReference type="ARBA" id="ARBA00022679"/>
    </source>
</evidence>
<evidence type="ECO:0000256" key="17">
    <source>
        <dbReference type="ARBA" id="ARBA00023002"/>
    </source>
</evidence>
<dbReference type="EMBL" id="LCPZ01000015">
    <property type="protein sequence ID" value="KKW08209.1"/>
    <property type="molecule type" value="Genomic_DNA"/>
</dbReference>
<comment type="pathway">
    <text evidence="4">Amino-acid biosynthesis; L-threonine biosynthesis; L-threonine from L-aspartate: step 3/5.</text>
</comment>
<dbReference type="NCBIfam" id="TIGR00657">
    <property type="entry name" value="asp_kinases"/>
    <property type="match status" value="1"/>
</dbReference>
<comment type="caution">
    <text evidence="28">The sequence shown here is derived from an EMBL/GenBank/DDBJ whole genome shotgun (WGS) entry which is preliminary data.</text>
</comment>
<dbReference type="Pfam" id="PF00696">
    <property type="entry name" value="AA_kinase"/>
    <property type="match status" value="1"/>
</dbReference>
<dbReference type="Pfam" id="PF00742">
    <property type="entry name" value="Homoserine_dh"/>
    <property type="match status" value="1"/>
</dbReference>
<dbReference type="SUPFAM" id="SSF51735">
    <property type="entry name" value="NAD(P)-binding Rossmann-fold domains"/>
    <property type="match status" value="1"/>
</dbReference>
<reference evidence="28 29" key="1">
    <citation type="journal article" date="2015" name="Nature">
        <title>rRNA introns, odd ribosomes, and small enigmatic genomes across a large radiation of phyla.</title>
        <authorList>
            <person name="Brown C.T."/>
            <person name="Hug L.A."/>
            <person name="Thomas B.C."/>
            <person name="Sharon I."/>
            <person name="Castelle C.J."/>
            <person name="Singh A."/>
            <person name="Wilkins M.J."/>
            <person name="Williams K.H."/>
            <person name="Banfield J.F."/>
        </authorList>
    </citation>
    <scope>NUCLEOTIDE SEQUENCE [LARGE SCALE GENOMIC DNA]</scope>
</reference>
<evidence type="ECO:0000256" key="26">
    <source>
        <dbReference type="ARBA" id="ARBA00049031"/>
    </source>
</evidence>
<dbReference type="InterPro" id="IPR054352">
    <property type="entry name" value="ACT_Aspartokinase"/>
</dbReference>
<dbReference type="InterPro" id="IPR045865">
    <property type="entry name" value="ACT-like_dom_sf"/>
</dbReference>
<evidence type="ECO:0000256" key="22">
    <source>
        <dbReference type="ARBA" id="ARBA00023268"/>
    </source>
</evidence>
<keyword evidence="14 28" id="KW-0418">Kinase</keyword>
<evidence type="ECO:0000256" key="12">
    <source>
        <dbReference type="ARBA" id="ARBA00022723"/>
    </source>
</evidence>
<dbReference type="AlphaFoldDB" id="A0A0G1YPC8"/>
<keyword evidence="9" id="KW-0028">Amino-acid biosynthesis</keyword>
<evidence type="ECO:0000256" key="18">
    <source>
        <dbReference type="ARBA" id="ARBA00023027"/>
    </source>
</evidence>
<evidence type="ECO:0000256" key="7">
    <source>
        <dbReference type="ARBA" id="ARBA00007952"/>
    </source>
</evidence>
<dbReference type="GO" id="GO:0009090">
    <property type="term" value="P:homoserine biosynthetic process"/>
    <property type="evidence" value="ECO:0007669"/>
    <property type="project" value="UniProtKB-ARBA"/>
</dbReference>
<dbReference type="Gene3D" id="3.40.1160.10">
    <property type="entry name" value="Acetylglutamate kinase-like"/>
    <property type="match status" value="1"/>
</dbReference>
<protein>
    <submittedName>
        <fullName evidence="28">Bifunctional protein: aspartokinase I, homoserine dehydrogenase</fullName>
    </submittedName>
</protein>
<evidence type="ECO:0000256" key="21">
    <source>
        <dbReference type="ARBA" id="ARBA00023167"/>
    </source>
</evidence>
<proteinExistence type="inferred from homology"/>
<dbReference type="Gene3D" id="3.40.50.720">
    <property type="entry name" value="NAD(P)-binding Rossmann-like Domain"/>
    <property type="match status" value="1"/>
</dbReference>
<comment type="pathway">
    <text evidence="2">Amino-acid biosynthesis; L-lysine biosynthesis via DAP pathway; (S)-tetrahydrodipicolinate from L-aspartate: step 1/4.</text>
</comment>
<evidence type="ECO:0000259" key="27">
    <source>
        <dbReference type="PROSITE" id="PS51671"/>
    </source>
</evidence>
<comment type="pathway">
    <text evidence="5">Amino-acid biosynthesis; L-methionine biosynthesis via de novo pathway; L-homoserine from L-aspartate: step 3/3.</text>
</comment>
<comment type="pathway">
    <text evidence="3">Amino-acid biosynthesis; L-methionine biosynthesis via de novo pathway; L-homoserine from L-aspartate: step 1/3.</text>
</comment>
<evidence type="ECO:0000256" key="6">
    <source>
        <dbReference type="ARBA" id="ARBA00005139"/>
    </source>
</evidence>
<evidence type="ECO:0000256" key="5">
    <source>
        <dbReference type="ARBA" id="ARBA00005062"/>
    </source>
</evidence>
<dbReference type="UniPathway" id="UPA00051">
    <property type="reaction ID" value="UER00465"/>
</dbReference>
<keyword evidence="11" id="KW-0791">Threonine biosynthesis</keyword>
<dbReference type="Proteomes" id="UP000033965">
    <property type="component" value="Unassembled WGS sequence"/>
</dbReference>
<keyword evidence="10" id="KW-0808">Transferase</keyword>
<dbReference type="InterPro" id="IPR011147">
    <property type="entry name" value="Bifunc_Aspkin/hSer_DH"/>
</dbReference>
<evidence type="ECO:0000256" key="1">
    <source>
        <dbReference type="ARBA" id="ARBA00001920"/>
    </source>
</evidence>
<comment type="function">
    <text evidence="23">Bifunctional aspartate kinase and homoserine dehydrogenase that catalyzes the first and the third steps toward the synthesis of lysine, methionine and threonine from aspartate.</text>
</comment>
<keyword evidence="13" id="KW-0547">Nucleotide-binding</keyword>
<dbReference type="Gene3D" id="3.30.2130.10">
    <property type="entry name" value="VC0802-like"/>
    <property type="match status" value="1"/>
</dbReference>
<comment type="catalytic activity">
    <reaction evidence="26">
        <text>L-homoserine + NAD(+) = L-aspartate 4-semialdehyde + NADH + H(+)</text>
        <dbReference type="Rhea" id="RHEA:15757"/>
        <dbReference type="ChEBI" id="CHEBI:15378"/>
        <dbReference type="ChEBI" id="CHEBI:57476"/>
        <dbReference type="ChEBI" id="CHEBI:57540"/>
        <dbReference type="ChEBI" id="CHEBI:57945"/>
        <dbReference type="ChEBI" id="CHEBI:537519"/>
        <dbReference type="EC" id="1.1.1.3"/>
    </reaction>
    <physiologicalReaction direction="right-to-left" evidence="26">
        <dbReference type="Rhea" id="RHEA:15759"/>
    </physiologicalReaction>
</comment>
<dbReference type="GO" id="GO:0004412">
    <property type="term" value="F:homoserine dehydrogenase activity"/>
    <property type="evidence" value="ECO:0007669"/>
    <property type="project" value="UniProtKB-EC"/>
</dbReference>
<gene>
    <name evidence="28" type="ORF">UY44_C0015G0025</name>
</gene>